<sequence>MALLQDQGERAKENDLEILKWRTRYLKSGELYGERNTASWILFFSTETMIEYLNQRSCYKAWNENQQYTFLVLEIISFKKAPQSSLILQMLTDMHSCYGTDEHNSAIKAQYETITWLDHHMPIWSRLSRKNAVGRYRHMAVTKLKNYDIEIDECLWSLWGNLHPQAPVFEMLTRGKQYLACCVICLCAASIYRLIDWSPNLLDSIIVNGDRYLKQSLQTIKCNDFQFSLEHLDTICILDTMKFQIHIEMVAYGKLYSRSDYKSMNLAEALMYFFNSFQFGILQCSKKCLAIGFIHGNEGGYFMFDCQSRDKPLFPLGQGCAYILRTKFLQILLYCIVVTLNIQYYNIDFSLHKVVPQPAYSKRNQEEQTSGKLSAKSSNSRLRST</sequence>
<dbReference type="Proteomes" id="UP000299102">
    <property type="component" value="Unassembled WGS sequence"/>
</dbReference>
<feature type="compositionally biased region" description="Polar residues" evidence="1">
    <location>
        <begin position="367"/>
        <end position="385"/>
    </location>
</feature>
<dbReference type="EMBL" id="BGZK01006378">
    <property type="protein sequence ID" value="GBO98391.1"/>
    <property type="molecule type" value="Genomic_DNA"/>
</dbReference>
<name>A0A4C1S800_EUMVA</name>
<proteinExistence type="predicted"/>
<keyword evidence="3" id="KW-1185">Reference proteome</keyword>
<dbReference type="Gene3D" id="3.90.70.120">
    <property type="match status" value="1"/>
</dbReference>
<gene>
    <name evidence="2" type="ORF">EVAR_72881_1</name>
</gene>
<dbReference type="OrthoDB" id="8062037at2759"/>
<dbReference type="AlphaFoldDB" id="A0A4C1S800"/>
<evidence type="ECO:0000313" key="2">
    <source>
        <dbReference type="EMBL" id="GBO98391.1"/>
    </source>
</evidence>
<accession>A0A4C1S800</accession>
<reference evidence="2 3" key="1">
    <citation type="journal article" date="2019" name="Commun. Biol.">
        <title>The bagworm genome reveals a unique fibroin gene that provides high tensile strength.</title>
        <authorList>
            <person name="Kono N."/>
            <person name="Nakamura H."/>
            <person name="Ohtoshi R."/>
            <person name="Tomita M."/>
            <person name="Numata K."/>
            <person name="Arakawa K."/>
        </authorList>
    </citation>
    <scope>NUCLEOTIDE SEQUENCE [LARGE SCALE GENOMIC DNA]</scope>
</reference>
<organism evidence="2 3">
    <name type="scientific">Eumeta variegata</name>
    <name type="common">Bagworm moth</name>
    <name type="synonym">Eumeta japonica</name>
    <dbReference type="NCBI Taxonomy" id="151549"/>
    <lineage>
        <taxon>Eukaryota</taxon>
        <taxon>Metazoa</taxon>
        <taxon>Ecdysozoa</taxon>
        <taxon>Arthropoda</taxon>
        <taxon>Hexapoda</taxon>
        <taxon>Insecta</taxon>
        <taxon>Pterygota</taxon>
        <taxon>Neoptera</taxon>
        <taxon>Endopterygota</taxon>
        <taxon>Lepidoptera</taxon>
        <taxon>Glossata</taxon>
        <taxon>Ditrysia</taxon>
        <taxon>Tineoidea</taxon>
        <taxon>Psychidae</taxon>
        <taxon>Oiketicinae</taxon>
        <taxon>Eumeta</taxon>
    </lineage>
</organism>
<feature type="region of interest" description="Disordered" evidence="1">
    <location>
        <begin position="362"/>
        <end position="385"/>
    </location>
</feature>
<evidence type="ECO:0000256" key="1">
    <source>
        <dbReference type="SAM" id="MobiDB-lite"/>
    </source>
</evidence>
<protein>
    <submittedName>
        <fullName evidence="2">Uncharacterized protein</fullName>
    </submittedName>
</protein>
<comment type="caution">
    <text evidence="2">The sequence shown here is derived from an EMBL/GenBank/DDBJ whole genome shotgun (WGS) entry which is preliminary data.</text>
</comment>
<dbReference type="PANTHER" id="PTHR40552">
    <property type="entry name" value="AT05186P-RELATED"/>
    <property type="match status" value="1"/>
</dbReference>
<dbReference type="PANTHER" id="PTHR40552:SF6">
    <property type="entry name" value="FI09606P-RELATED"/>
    <property type="match status" value="1"/>
</dbReference>
<evidence type="ECO:0000313" key="3">
    <source>
        <dbReference type="Proteomes" id="UP000299102"/>
    </source>
</evidence>
<dbReference type="STRING" id="151549.A0A4C1S800"/>